<evidence type="ECO:0000313" key="1">
    <source>
        <dbReference type="EMBL" id="JAH00588.1"/>
    </source>
</evidence>
<organism evidence="1">
    <name type="scientific">Anguilla anguilla</name>
    <name type="common">European freshwater eel</name>
    <name type="synonym">Muraena anguilla</name>
    <dbReference type="NCBI Taxonomy" id="7936"/>
    <lineage>
        <taxon>Eukaryota</taxon>
        <taxon>Metazoa</taxon>
        <taxon>Chordata</taxon>
        <taxon>Craniata</taxon>
        <taxon>Vertebrata</taxon>
        <taxon>Euteleostomi</taxon>
        <taxon>Actinopterygii</taxon>
        <taxon>Neopterygii</taxon>
        <taxon>Teleostei</taxon>
        <taxon>Anguilliformes</taxon>
        <taxon>Anguillidae</taxon>
        <taxon>Anguilla</taxon>
    </lineage>
</organism>
<reference evidence="1" key="2">
    <citation type="journal article" date="2015" name="Fish Shellfish Immunol.">
        <title>Early steps in the European eel (Anguilla anguilla)-Vibrio vulnificus interaction in the gills: Role of the RtxA13 toxin.</title>
        <authorList>
            <person name="Callol A."/>
            <person name="Pajuelo D."/>
            <person name="Ebbesson L."/>
            <person name="Teles M."/>
            <person name="MacKenzie S."/>
            <person name="Amaro C."/>
        </authorList>
    </citation>
    <scope>NUCLEOTIDE SEQUENCE</scope>
</reference>
<dbReference type="EMBL" id="GBXM01107989">
    <property type="protein sequence ID" value="JAH00588.1"/>
    <property type="molecule type" value="Transcribed_RNA"/>
</dbReference>
<reference evidence="1" key="1">
    <citation type="submission" date="2014-11" db="EMBL/GenBank/DDBJ databases">
        <authorList>
            <person name="Amaro Gonzalez C."/>
        </authorList>
    </citation>
    <scope>NUCLEOTIDE SEQUENCE</scope>
</reference>
<protein>
    <submittedName>
        <fullName evidence="1">Uncharacterized protein</fullName>
    </submittedName>
</protein>
<dbReference type="AlphaFoldDB" id="A0A0E9P9P9"/>
<proteinExistence type="predicted"/>
<name>A0A0E9P9P9_ANGAN</name>
<accession>A0A0E9P9P9</accession>
<sequence>MKSMLRLKSQCKNVGYVFNLTRASRQTIQYQYSEYLRNTADYKDQAL</sequence>